<feature type="site" description="Important for substrate specificity" evidence="3">
    <location>
        <position position="255"/>
    </location>
</feature>
<keyword evidence="2 3" id="KW-0808">Transferase</keyword>
<comment type="catalytic activity">
    <reaction evidence="3">
        <text>S-methyl-5'-thioadenosine + phosphate = 5-(methylsulfanyl)-alpha-D-ribose 1-phosphate + adenine</text>
        <dbReference type="Rhea" id="RHEA:11852"/>
        <dbReference type="ChEBI" id="CHEBI:16708"/>
        <dbReference type="ChEBI" id="CHEBI:17509"/>
        <dbReference type="ChEBI" id="CHEBI:43474"/>
        <dbReference type="ChEBI" id="CHEBI:58533"/>
        <dbReference type="EC" id="2.4.2.28"/>
    </reaction>
</comment>
<feature type="binding site" evidence="3">
    <location>
        <begin position="84"/>
        <end position="85"/>
    </location>
    <ligand>
        <name>phosphate</name>
        <dbReference type="ChEBI" id="CHEBI:43474"/>
    </ligand>
</feature>
<comment type="caution">
    <text evidence="5">The sequence shown here is derived from an EMBL/GenBank/DDBJ whole genome shotgun (WGS) entry which is preliminary data.</text>
</comment>
<comment type="subunit">
    <text evidence="3">Homohexamer. Dimer of a homotrimer.</text>
</comment>
<evidence type="ECO:0000313" key="6">
    <source>
        <dbReference type="Proteomes" id="UP001500200"/>
    </source>
</evidence>
<feature type="domain" description="Nucleoside phosphorylase" evidence="4">
    <location>
        <begin position="80"/>
        <end position="277"/>
    </location>
</feature>
<evidence type="ECO:0000313" key="5">
    <source>
        <dbReference type="EMBL" id="GAA5198019.1"/>
    </source>
</evidence>
<comment type="function">
    <text evidence="3">Catalyzes the reversible phosphorylation of S-methyl-5'-thioadenosine (MTA) to adenine and 5-methylthioribose-1-phosphate. Involved in the breakdown of MTA, a major by-product of polyamine biosynthesis. Responsible for the first step in the methionine salvage pathway after MTA has been generated from S-adenosylmethionine. Has broad substrate specificity with 6-aminopurine nucleosides as preferred substrates.</text>
</comment>
<comment type="pathway">
    <text evidence="3">Amino-acid biosynthesis; L-methionine biosynthesis via salvage pathway; S-methyl-5-thio-alpha-D-ribose 1-phosphate from S-methyl-5'-thioadenosine (phosphorylase route): step 1/1.</text>
</comment>
<keyword evidence="6" id="KW-1185">Reference proteome</keyword>
<keyword evidence="1 3" id="KW-0328">Glycosyltransferase</keyword>
<proteinExistence type="inferred from homology"/>
<feature type="binding site" evidence="3">
    <location>
        <begin position="242"/>
        <end position="244"/>
    </location>
    <ligand>
        <name>substrate</name>
    </ligand>
</feature>
<name>A0ABP9SKD1_9MICC</name>
<protein>
    <recommendedName>
        <fullName evidence="3">S-methyl-5'-thioadenosine phosphorylase</fullName>
        <ecNumber evidence="3">2.4.2.28</ecNumber>
    </recommendedName>
    <alternativeName>
        <fullName evidence="3">5'-methylthioadenosine phosphorylase</fullName>
        <shortName evidence="3">MTA phosphorylase</shortName>
        <shortName evidence="3">MTAP</shortName>
    </alternativeName>
</protein>
<comment type="similarity">
    <text evidence="3">Belongs to the PNP/MTAP phosphorylase family. MTAP subfamily.</text>
</comment>
<dbReference type="Pfam" id="PF01048">
    <property type="entry name" value="PNP_UDP_1"/>
    <property type="match status" value="1"/>
</dbReference>
<dbReference type="RefSeq" id="WP_345450987.1">
    <property type="nucleotide sequence ID" value="NZ_BAABKK010000024.1"/>
</dbReference>
<feature type="site" description="Important for substrate specificity" evidence="3">
    <location>
        <position position="200"/>
    </location>
</feature>
<dbReference type="HAMAP" id="MF_01963">
    <property type="entry name" value="MTAP"/>
    <property type="match status" value="1"/>
</dbReference>
<reference evidence="6" key="1">
    <citation type="journal article" date="2019" name="Int. J. Syst. Evol. Microbiol.">
        <title>The Global Catalogue of Microorganisms (GCM) 10K type strain sequencing project: providing services to taxonomists for standard genome sequencing and annotation.</title>
        <authorList>
            <consortium name="The Broad Institute Genomics Platform"/>
            <consortium name="The Broad Institute Genome Sequencing Center for Infectious Disease"/>
            <person name="Wu L."/>
            <person name="Ma J."/>
        </authorList>
    </citation>
    <scope>NUCLEOTIDE SEQUENCE [LARGE SCALE GENOMIC DNA]</scope>
    <source>
        <strain evidence="6">JCM 18514</strain>
    </source>
</reference>
<dbReference type="InterPro" id="IPR010044">
    <property type="entry name" value="MTAP"/>
</dbReference>
<evidence type="ECO:0000256" key="2">
    <source>
        <dbReference type="ARBA" id="ARBA00022679"/>
    </source>
</evidence>
<dbReference type="Proteomes" id="UP001500200">
    <property type="component" value="Unassembled WGS sequence"/>
</dbReference>
<dbReference type="EMBL" id="BAABKK010000024">
    <property type="protein sequence ID" value="GAA5198019.1"/>
    <property type="molecule type" value="Genomic_DNA"/>
</dbReference>
<dbReference type="PANTHER" id="PTHR42679:SF2">
    <property type="entry name" value="S-METHYL-5'-THIOADENOSINE PHOSPHORYLASE"/>
    <property type="match status" value="1"/>
</dbReference>
<comment type="caution">
    <text evidence="3">Lacks conserved residue(s) required for the propagation of feature annotation.</text>
</comment>
<evidence type="ECO:0000259" key="4">
    <source>
        <dbReference type="Pfam" id="PF01048"/>
    </source>
</evidence>
<dbReference type="CDD" id="cd09010">
    <property type="entry name" value="MTAP_SsMTAPII_like_MTIP"/>
    <property type="match status" value="1"/>
</dbReference>
<dbReference type="InterPro" id="IPR035994">
    <property type="entry name" value="Nucleoside_phosphorylase_sf"/>
</dbReference>
<sequence length="325" mass="33245">MSLLPEPHQEPRTEHRARIAIIGGTGLYKLPGAVVLDTLDITTPFGPPSSAVTVARLATQAGPGDEDGDGGGDGEGPLVAFLSRHGRGHSVAPQQINYRANLWALKSLGVEAVISSAAVGGLVSSHGTGTFAVPDQVLDKTWGRADTFYDGSLPTGVQHLPAAEPYSAPLRAALIAALERRSEDFAGAGTVAVINGPRFSTKAESAALVQSGAQLISMTQYPEPMLAAELNMHFAALAFITDADTGHDGSEPVTADLVLGRLAAAQPRILAVLSDAVRTVSAGLASAEPANDGGMWRMALMPPAAVATVMGAAGPASHGTKRTGP</sequence>
<gene>
    <name evidence="3" type="primary">mtnP</name>
    <name evidence="5" type="ORF">GCM10023346_34170</name>
</gene>
<evidence type="ECO:0000256" key="1">
    <source>
        <dbReference type="ARBA" id="ARBA00022676"/>
    </source>
</evidence>
<dbReference type="Gene3D" id="3.40.50.1580">
    <property type="entry name" value="Nucleoside phosphorylase domain"/>
    <property type="match status" value="1"/>
</dbReference>
<evidence type="ECO:0000256" key="3">
    <source>
        <dbReference type="HAMAP-Rule" id="MF_01963"/>
    </source>
</evidence>
<dbReference type="PANTHER" id="PTHR42679">
    <property type="entry name" value="S-METHYL-5'-THIOADENOSINE PHOSPHORYLASE"/>
    <property type="match status" value="1"/>
</dbReference>
<dbReference type="InterPro" id="IPR000845">
    <property type="entry name" value="Nucleoside_phosphorylase_d"/>
</dbReference>
<dbReference type="EC" id="2.4.2.28" evidence="3"/>
<organism evidence="5 6">
    <name type="scientific">Arthrobacter gyeryongensis</name>
    <dbReference type="NCBI Taxonomy" id="1650592"/>
    <lineage>
        <taxon>Bacteria</taxon>
        <taxon>Bacillati</taxon>
        <taxon>Actinomycetota</taxon>
        <taxon>Actinomycetes</taxon>
        <taxon>Micrococcales</taxon>
        <taxon>Micrococcaceae</taxon>
        <taxon>Arthrobacter</taxon>
    </lineage>
</organism>
<feature type="binding site" evidence="3">
    <location>
        <position position="218"/>
    </location>
    <ligand>
        <name>substrate</name>
    </ligand>
</feature>
<accession>A0ABP9SKD1</accession>
<feature type="binding site" evidence="3">
    <location>
        <position position="25"/>
    </location>
    <ligand>
        <name>phosphate</name>
        <dbReference type="ChEBI" id="CHEBI:43474"/>
    </ligand>
</feature>
<keyword evidence="3" id="KW-0660">Purine salvage</keyword>
<dbReference type="SUPFAM" id="SSF53167">
    <property type="entry name" value="Purine and uridine phosphorylases"/>
    <property type="match status" value="1"/>
</dbReference>
<feature type="binding site" evidence="3">
    <location>
        <position position="219"/>
    </location>
    <ligand>
        <name>phosphate</name>
        <dbReference type="ChEBI" id="CHEBI:43474"/>
    </ligand>
</feature>